<proteinExistence type="predicted"/>
<evidence type="ECO:0000313" key="2">
    <source>
        <dbReference type="EMBL" id="CAI5720131.1"/>
    </source>
</evidence>
<sequence>MRSLVLAAIGSFLCGSAASVAPDDVRSHAVAFNQSTLLRLHDAASGEPGSLKSHGKVVGTTASVGPRLLPESAADGTGLDNEQREERCFLAKLQHRISAAIWLFAERHPEHVFNKLVRPEKPVTIRAIVQWLEYVDRLRAKNFNYSEKELLAFLALKLSSDQKERLALSLGHVAASKHFDRLQHAFAESLPPESDVLVNVWKQSRPDPFNVLQTLEIESIATKPNTAVQWIRYNEELRRVEPTKALRVDQVAQLLFLGPNHAANQGGTTIFELPAAAQQEDVNNLLKKLRGTHVRGRDDLDELADGLQKQYNDFTGMTRERSFQYKPSPGTFNIMKT</sequence>
<protein>
    <recommendedName>
        <fullName evidence="4">RxLR effector candidate protein</fullName>
    </recommendedName>
</protein>
<accession>A0AAV0TI62</accession>
<name>A0AAV0TI62_HYABA</name>
<reference evidence="2" key="1">
    <citation type="submission" date="2022-12" db="EMBL/GenBank/DDBJ databases">
        <authorList>
            <person name="Webb A."/>
        </authorList>
    </citation>
    <scope>NUCLEOTIDE SEQUENCE</scope>
    <source>
        <strain evidence="2">Hp1</strain>
    </source>
</reference>
<keyword evidence="3" id="KW-1185">Reference proteome</keyword>
<comment type="caution">
    <text evidence="2">The sequence shown here is derived from an EMBL/GenBank/DDBJ whole genome shotgun (WGS) entry which is preliminary data.</text>
</comment>
<evidence type="ECO:0000256" key="1">
    <source>
        <dbReference type="SAM" id="SignalP"/>
    </source>
</evidence>
<dbReference type="Proteomes" id="UP001162031">
    <property type="component" value="Unassembled WGS sequence"/>
</dbReference>
<organism evidence="2 3">
    <name type="scientific">Hyaloperonospora brassicae</name>
    <name type="common">Brassica downy mildew</name>
    <name type="synonym">Peronospora brassicae</name>
    <dbReference type="NCBI Taxonomy" id="162125"/>
    <lineage>
        <taxon>Eukaryota</taxon>
        <taxon>Sar</taxon>
        <taxon>Stramenopiles</taxon>
        <taxon>Oomycota</taxon>
        <taxon>Peronosporomycetes</taxon>
        <taxon>Peronosporales</taxon>
        <taxon>Peronosporaceae</taxon>
        <taxon>Hyaloperonospora</taxon>
    </lineage>
</organism>
<evidence type="ECO:0000313" key="3">
    <source>
        <dbReference type="Proteomes" id="UP001162031"/>
    </source>
</evidence>
<evidence type="ECO:0008006" key="4">
    <source>
        <dbReference type="Google" id="ProtNLM"/>
    </source>
</evidence>
<dbReference type="AlphaFoldDB" id="A0AAV0TI62"/>
<feature type="signal peptide" evidence="1">
    <location>
        <begin position="1"/>
        <end position="19"/>
    </location>
</feature>
<keyword evidence="1" id="KW-0732">Signal</keyword>
<gene>
    <name evidence="2" type="ORF">HBR001_LOCUS2325</name>
</gene>
<feature type="chain" id="PRO_5043314582" description="RxLR effector candidate protein" evidence="1">
    <location>
        <begin position="20"/>
        <end position="337"/>
    </location>
</feature>
<dbReference type="EMBL" id="CANTFL010000272">
    <property type="protein sequence ID" value="CAI5720131.1"/>
    <property type="molecule type" value="Genomic_DNA"/>
</dbReference>